<dbReference type="Proteomes" id="UP000019151">
    <property type="component" value="Chromosome"/>
</dbReference>
<dbReference type="InParanoid" id="W0RHK5"/>
<organism evidence="1 2">
    <name type="scientific">Gemmatirosa kalamazoonensis</name>
    <dbReference type="NCBI Taxonomy" id="861299"/>
    <lineage>
        <taxon>Bacteria</taxon>
        <taxon>Pseudomonadati</taxon>
        <taxon>Gemmatimonadota</taxon>
        <taxon>Gemmatimonadia</taxon>
        <taxon>Gemmatimonadales</taxon>
        <taxon>Gemmatimonadaceae</taxon>
        <taxon>Gemmatirosa</taxon>
    </lineage>
</organism>
<gene>
    <name evidence="1" type="ORF">J421_2268</name>
</gene>
<sequence>MAHALMYHGGFDRNHPLLKPGASTFQGSDGSERVLPPWPAEARGARIGYMERSGKKFVAVRVLDDQADVVLAHPVLIDETRHLGYGKRFGAEPTIIQDETARVLLEDLIERNPEQRAELIAIRHRALHPTR</sequence>
<evidence type="ECO:0000313" key="2">
    <source>
        <dbReference type="Proteomes" id="UP000019151"/>
    </source>
</evidence>
<dbReference type="OrthoDB" id="9853405at2"/>
<reference evidence="1 2" key="1">
    <citation type="journal article" date="2014" name="Genome Announc.">
        <title>Genome Sequence and Methylome of Soil Bacterium Gemmatirosa kalamazoonensis KBS708T, a Member of the Rarely Cultivated Gemmatimonadetes Phylum.</title>
        <authorList>
            <person name="Debruyn J.M."/>
            <person name="Radosevich M."/>
            <person name="Wommack K.E."/>
            <person name="Polson S.W."/>
            <person name="Hauser L.J."/>
            <person name="Fawaz M.N."/>
            <person name="Korlach J."/>
            <person name="Tsai Y.C."/>
        </authorList>
    </citation>
    <scope>NUCLEOTIDE SEQUENCE [LARGE SCALE GENOMIC DNA]</scope>
    <source>
        <strain evidence="1 2">KBS708</strain>
    </source>
</reference>
<dbReference type="STRING" id="861299.J421_2268"/>
<dbReference type="AlphaFoldDB" id="W0RHK5"/>
<keyword evidence="2" id="KW-1185">Reference proteome</keyword>
<dbReference type="EMBL" id="CP007128">
    <property type="protein sequence ID" value="AHG89805.1"/>
    <property type="molecule type" value="Genomic_DNA"/>
</dbReference>
<dbReference type="KEGG" id="gba:J421_2268"/>
<dbReference type="eggNOG" id="ENOG503438M">
    <property type="taxonomic scope" value="Bacteria"/>
</dbReference>
<dbReference type="RefSeq" id="WP_025411291.1">
    <property type="nucleotide sequence ID" value="NZ_CP007128.1"/>
</dbReference>
<dbReference type="HOGENOM" id="CLU_1924544_0_0_0"/>
<accession>W0RHK5</accession>
<evidence type="ECO:0000313" key="1">
    <source>
        <dbReference type="EMBL" id="AHG89805.1"/>
    </source>
</evidence>
<name>W0RHK5_9BACT</name>
<proteinExistence type="predicted"/>
<protein>
    <submittedName>
        <fullName evidence="1">Uncharacterized protein</fullName>
    </submittedName>
</protein>